<dbReference type="RefSeq" id="WP_169677671.1">
    <property type="nucleotide sequence ID" value="NZ_JABBNU010000001.1"/>
</dbReference>
<comment type="similarity">
    <text evidence="1">Belongs to the acetyltransferase family.</text>
</comment>
<dbReference type="Gene3D" id="3.40.630.30">
    <property type="match status" value="1"/>
</dbReference>
<dbReference type="InterPro" id="IPR051016">
    <property type="entry name" value="Diverse_Substrate_AcTransf"/>
</dbReference>
<keyword evidence="3" id="KW-0012">Acyltransferase</keyword>
<dbReference type="PROSITE" id="PS51186">
    <property type="entry name" value="GNAT"/>
    <property type="match status" value="1"/>
</dbReference>
<dbReference type="InterPro" id="IPR016181">
    <property type="entry name" value="Acyl_CoA_acyltransferase"/>
</dbReference>
<evidence type="ECO:0000256" key="1">
    <source>
        <dbReference type="ARBA" id="ARBA00008694"/>
    </source>
</evidence>
<dbReference type="PANTHER" id="PTHR10545:SF29">
    <property type="entry name" value="GH14572P-RELATED"/>
    <property type="match status" value="1"/>
</dbReference>
<dbReference type="FunFam" id="3.40.630.30:FF:000064">
    <property type="entry name" value="GNAT family acetyltransferase"/>
    <property type="match status" value="1"/>
</dbReference>
<dbReference type="Proteomes" id="UP000559010">
    <property type="component" value="Unassembled WGS sequence"/>
</dbReference>
<dbReference type="InterPro" id="IPR000182">
    <property type="entry name" value="GNAT_dom"/>
</dbReference>
<evidence type="ECO:0000256" key="2">
    <source>
        <dbReference type="ARBA" id="ARBA00022679"/>
    </source>
</evidence>
<keyword evidence="2 5" id="KW-0808">Transferase</keyword>
<accession>A0A848ITG7</accession>
<gene>
    <name evidence="5" type="ORF">HH304_01490</name>
</gene>
<evidence type="ECO:0000313" key="5">
    <source>
        <dbReference type="EMBL" id="NMM47056.1"/>
    </source>
</evidence>
<feature type="domain" description="N-acetyltransferase" evidence="4">
    <location>
        <begin position="2"/>
        <end position="162"/>
    </location>
</feature>
<keyword evidence="6" id="KW-1185">Reference proteome</keyword>
<dbReference type="EMBL" id="JABBNU010000001">
    <property type="protein sequence ID" value="NMM47056.1"/>
    <property type="molecule type" value="Genomic_DNA"/>
</dbReference>
<dbReference type="AlphaFoldDB" id="A0A848ITG7"/>
<sequence>MVEIRDGKIEDIPQVFELVKELALYERAPEEVINSIEEMKIDGFGQDPSFGLIVAEDTEINRIVGIVIYYIRYSTWKGRCLYLEDLIVTENRRGEGHGLNLFNAYVKKGQELGVKQLMWQVLDWNTPAIDFYKKLGANVETEWYNCKVEKEGIETFFDKAAE</sequence>
<dbReference type="GO" id="GO:0008080">
    <property type="term" value="F:N-acetyltransferase activity"/>
    <property type="evidence" value="ECO:0007669"/>
    <property type="project" value="UniProtKB-ARBA"/>
</dbReference>
<reference evidence="5 6" key="1">
    <citation type="submission" date="2020-04" db="EMBL/GenBank/DDBJ databases">
        <title>Flammeovirgaceae bacterium KN852 isolated from deep sea.</title>
        <authorList>
            <person name="Zhang D.-C."/>
        </authorList>
    </citation>
    <scope>NUCLEOTIDE SEQUENCE [LARGE SCALE GENOMIC DNA]</scope>
    <source>
        <strain evidence="5 6">KN852</strain>
    </source>
</reference>
<evidence type="ECO:0000256" key="3">
    <source>
        <dbReference type="ARBA" id="ARBA00023315"/>
    </source>
</evidence>
<proteinExistence type="inferred from homology"/>
<dbReference type="SUPFAM" id="SSF55729">
    <property type="entry name" value="Acyl-CoA N-acyltransferases (Nat)"/>
    <property type="match status" value="1"/>
</dbReference>
<dbReference type="Pfam" id="PF00583">
    <property type="entry name" value="Acetyltransf_1"/>
    <property type="match status" value="1"/>
</dbReference>
<dbReference type="PANTHER" id="PTHR10545">
    <property type="entry name" value="DIAMINE N-ACETYLTRANSFERASE"/>
    <property type="match status" value="1"/>
</dbReference>
<evidence type="ECO:0000259" key="4">
    <source>
        <dbReference type="PROSITE" id="PS51186"/>
    </source>
</evidence>
<comment type="caution">
    <text evidence="5">The sequence shown here is derived from an EMBL/GenBank/DDBJ whole genome shotgun (WGS) entry which is preliminary data.</text>
</comment>
<protein>
    <submittedName>
        <fullName evidence="5">GNAT family N-acetyltransferase</fullName>
    </submittedName>
</protein>
<dbReference type="CDD" id="cd04301">
    <property type="entry name" value="NAT_SF"/>
    <property type="match status" value="1"/>
</dbReference>
<name>A0A848ITG7_9BACT</name>
<organism evidence="5 6">
    <name type="scientific">Marinigracilibium pacificum</name>
    <dbReference type="NCBI Taxonomy" id="2729599"/>
    <lineage>
        <taxon>Bacteria</taxon>
        <taxon>Pseudomonadati</taxon>
        <taxon>Bacteroidota</taxon>
        <taxon>Cytophagia</taxon>
        <taxon>Cytophagales</taxon>
        <taxon>Flammeovirgaceae</taxon>
        <taxon>Marinigracilibium</taxon>
    </lineage>
</organism>
<evidence type="ECO:0000313" key="6">
    <source>
        <dbReference type="Proteomes" id="UP000559010"/>
    </source>
</evidence>